<feature type="compositionally biased region" description="Basic residues" evidence="1">
    <location>
        <begin position="255"/>
        <end position="267"/>
    </location>
</feature>
<feature type="compositionally biased region" description="Polar residues" evidence="1">
    <location>
        <begin position="274"/>
        <end position="286"/>
    </location>
</feature>
<organism evidence="2 3">
    <name type="scientific">Tropilaelaps mercedesae</name>
    <dbReference type="NCBI Taxonomy" id="418985"/>
    <lineage>
        <taxon>Eukaryota</taxon>
        <taxon>Metazoa</taxon>
        <taxon>Ecdysozoa</taxon>
        <taxon>Arthropoda</taxon>
        <taxon>Chelicerata</taxon>
        <taxon>Arachnida</taxon>
        <taxon>Acari</taxon>
        <taxon>Parasitiformes</taxon>
        <taxon>Mesostigmata</taxon>
        <taxon>Gamasina</taxon>
        <taxon>Dermanyssoidea</taxon>
        <taxon>Laelapidae</taxon>
        <taxon>Tropilaelaps</taxon>
    </lineage>
</organism>
<dbReference type="InParanoid" id="A0A1V9WYQ1"/>
<accession>A0A1V9WYQ1</accession>
<feature type="region of interest" description="Disordered" evidence="1">
    <location>
        <begin position="140"/>
        <end position="176"/>
    </location>
</feature>
<feature type="region of interest" description="Disordered" evidence="1">
    <location>
        <begin position="341"/>
        <end position="388"/>
    </location>
</feature>
<evidence type="ECO:0000313" key="3">
    <source>
        <dbReference type="Proteomes" id="UP000192247"/>
    </source>
</evidence>
<gene>
    <name evidence="2" type="ORF">BIW11_14213</name>
</gene>
<dbReference type="EMBL" id="MNPL01032824">
    <property type="protein sequence ID" value="OQR66359.1"/>
    <property type="molecule type" value="Genomic_DNA"/>
</dbReference>
<feature type="compositionally biased region" description="Polar residues" evidence="1">
    <location>
        <begin position="357"/>
        <end position="376"/>
    </location>
</feature>
<evidence type="ECO:0000313" key="2">
    <source>
        <dbReference type="EMBL" id="OQR66359.1"/>
    </source>
</evidence>
<name>A0A1V9WYQ1_9ACAR</name>
<feature type="region of interest" description="Disordered" evidence="1">
    <location>
        <begin position="255"/>
        <end position="311"/>
    </location>
</feature>
<reference evidence="2 3" key="1">
    <citation type="journal article" date="2017" name="Gigascience">
        <title>Draft genome of the honey bee ectoparasitic mite, Tropilaelaps mercedesae, is shaped by the parasitic life history.</title>
        <authorList>
            <person name="Dong X."/>
            <person name="Armstrong S.D."/>
            <person name="Xia D."/>
            <person name="Makepeace B.L."/>
            <person name="Darby A.C."/>
            <person name="Kadowaki T."/>
        </authorList>
    </citation>
    <scope>NUCLEOTIDE SEQUENCE [LARGE SCALE GENOMIC DNA]</scope>
    <source>
        <strain evidence="2">Wuxi-XJTLU</strain>
    </source>
</reference>
<protein>
    <submittedName>
        <fullName evidence="2">Uncharacterized protein</fullName>
    </submittedName>
</protein>
<dbReference type="Proteomes" id="UP000192247">
    <property type="component" value="Unassembled WGS sequence"/>
</dbReference>
<feature type="compositionally biased region" description="Low complexity" evidence="1">
    <location>
        <begin position="140"/>
        <end position="175"/>
    </location>
</feature>
<feature type="region of interest" description="Disordered" evidence="1">
    <location>
        <begin position="503"/>
        <end position="539"/>
    </location>
</feature>
<sequence>MFRRKDKDTTSAKELCTVPSDFRSEFSRVISQIHARNATQDDELVSTLGRLRRLEGPREMEIVCVKNAIRKSDPTSPGVGLYFGSILGYSTDPISQRRVDIGEGRSDFAEMKRRLEQNLSQSCRFKQHAKIERGDVKLASDALGSDSQSDSDSARGRSASSSGSCHSPGGSVCGSASDCETEQLEQQELDEFMLDKFAHECKISLSTASVLIKPTVIEIETPLKENMRDEEFIEAQNDIMAIDVDVKSRKEQATKRRFIKHDPKSRRRVEPVFSFSTDSQYSSDGSASAVKNPDHSECSASETSDASESRDTVILGGGDLQLGAEPVDRNSLSSRTVCRISASLSSRDERPEVRSPTPMTQSAEPVQSPASVQDNGEPTRAPSPVLRPRKSFKAIRASYDRQAAVEAELIEVLPSVRRLASKFHYEGEGIDWKNKYHSLTGRSLSKEFRQKQLQAKPSLPRTARFEDASAITLERRHVRPPQLINIREPAANELVQPLAPVLLPAPGQRTTRREIQTQTSDDTGRKKKKQRSKSDSRKGFFDREILARLSKFQQFI</sequence>
<proteinExistence type="predicted"/>
<comment type="caution">
    <text evidence="2">The sequence shown here is derived from an EMBL/GenBank/DDBJ whole genome shotgun (WGS) entry which is preliminary data.</text>
</comment>
<evidence type="ECO:0000256" key="1">
    <source>
        <dbReference type="SAM" id="MobiDB-lite"/>
    </source>
</evidence>
<keyword evidence="3" id="KW-1185">Reference proteome</keyword>
<dbReference type="AlphaFoldDB" id="A0A1V9WYQ1"/>